<organism evidence="1">
    <name type="scientific">bioreactor metagenome</name>
    <dbReference type="NCBI Taxonomy" id="1076179"/>
    <lineage>
        <taxon>unclassified sequences</taxon>
        <taxon>metagenomes</taxon>
        <taxon>ecological metagenomes</taxon>
    </lineage>
</organism>
<name>A0A644Z688_9ZZZZ</name>
<accession>A0A644Z688</accession>
<comment type="caution">
    <text evidence="1">The sequence shown here is derived from an EMBL/GenBank/DDBJ whole genome shotgun (WGS) entry which is preliminary data.</text>
</comment>
<gene>
    <name evidence="1" type="ORF">SDC9_82714</name>
</gene>
<dbReference type="AlphaFoldDB" id="A0A644Z688"/>
<protein>
    <submittedName>
        <fullName evidence="1">Uncharacterized protein</fullName>
    </submittedName>
</protein>
<reference evidence="1" key="1">
    <citation type="submission" date="2019-08" db="EMBL/GenBank/DDBJ databases">
        <authorList>
            <person name="Kucharzyk K."/>
            <person name="Murdoch R.W."/>
            <person name="Higgins S."/>
            <person name="Loffler F."/>
        </authorList>
    </citation>
    <scope>NUCLEOTIDE SEQUENCE</scope>
</reference>
<dbReference type="EMBL" id="VSSQ01007503">
    <property type="protein sequence ID" value="MPM36119.1"/>
    <property type="molecule type" value="Genomic_DNA"/>
</dbReference>
<proteinExistence type="predicted"/>
<evidence type="ECO:0000313" key="1">
    <source>
        <dbReference type="EMBL" id="MPM36119.1"/>
    </source>
</evidence>
<sequence>MGKAYCEVFIFRIFQLKVITYQKLRDSWLKNVPVPAKIIRESAIFVSEWRVVFFFFGVEIPEVFSLLNFFEISHQLIAAVIKIIVFHF</sequence>